<accession>A0ABV0QIV6</accession>
<evidence type="ECO:0000313" key="3">
    <source>
        <dbReference type="Proteomes" id="UP001434883"/>
    </source>
</evidence>
<evidence type="ECO:0000313" key="2">
    <source>
        <dbReference type="EMBL" id="MEQ2195750.1"/>
    </source>
</evidence>
<feature type="signal peptide" evidence="1">
    <location>
        <begin position="1"/>
        <end position="27"/>
    </location>
</feature>
<dbReference type="InterPro" id="IPR028082">
    <property type="entry name" value="Peripla_BP_I"/>
</dbReference>
<protein>
    <submittedName>
        <fullName evidence="2">Uncharacterized protein</fullName>
    </submittedName>
</protein>
<dbReference type="SUPFAM" id="SSF53822">
    <property type="entry name" value="Periplasmic binding protein-like I"/>
    <property type="match status" value="1"/>
</dbReference>
<organism evidence="2 3">
    <name type="scientific">Xenoophorus captivus</name>
    <dbReference type="NCBI Taxonomy" id="1517983"/>
    <lineage>
        <taxon>Eukaryota</taxon>
        <taxon>Metazoa</taxon>
        <taxon>Chordata</taxon>
        <taxon>Craniata</taxon>
        <taxon>Vertebrata</taxon>
        <taxon>Euteleostomi</taxon>
        <taxon>Actinopterygii</taxon>
        <taxon>Neopterygii</taxon>
        <taxon>Teleostei</taxon>
        <taxon>Neoteleostei</taxon>
        <taxon>Acanthomorphata</taxon>
        <taxon>Ovalentaria</taxon>
        <taxon>Atherinomorphae</taxon>
        <taxon>Cyprinodontiformes</taxon>
        <taxon>Goodeidae</taxon>
        <taxon>Xenoophorus</taxon>
    </lineage>
</organism>
<dbReference type="EMBL" id="JAHRIN010012110">
    <property type="protein sequence ID" value="MEQ2195750.1"/>
    <property type="molecule type" value="Genomic_DNA"/>
</dbReference>
<evidence type="ECO:0000256" key="1">
    <source>
        <dbReference type="SAM" id="SignalP"/>
    </source>
</evidence>
<reference evidence="2 3" key="1">
    <citation type="submission" date="2021-06" db="EMBL/GenBank/DDBJ databases">
        <authorList>
            <person name="Palmer J.M."/>
        </authorList>
    </citation>
    <scope>NUCLEOTIDE SEQUENCE [LARGE SCALE GENOMIC DNA]</scope>
    <source>
        <strain evidence="2 3">XC_2019</strain>
        <tissue evidence="2">Muscle</tissue>
    </source>
</reference>
<dbReference type="Proteomes" id="UP001434883">
    <property type="component" value="Unassembled WGS sequence"/>
</dbReference>
<gene>
    <name evidence="2" type="ORF">XENOCAPTIV_017759</name>
</gene>
<comment type="caution">
    <text evidence="2">The sequence shown here is derived from an EMBL/GenBank/DDBJ whole genome shotgun (WGS) entry which is preliminary data.</text>
</comment>
<name>A0ABV0QIV6_9TELE</name>
<keyword evidence="3" id="KW-1185">Reference proteome</keyword>
<keyword evidence="1" id="KW-0732">Signal</keyword>
<proteinExistence type="predicted"/>
<feature type="chain" id="PRO_5045453278" evidence="1">
    <location>
        <begin position="28"/>
        <end position="100"/>
    </location>
</feature>
<sequence length="100" mass="11339">MSRLSTSILFSSFVLIIKNIMAPITFSLSSHSLGIAGTPVVFNVNGDAPGRYEIYQYQISNNTTEYKIIGHWTDQLYLSVWTTLLYVTVLYKQHSLLFVT</sequence>